<sequence>MSQSTDQHGAPPDSVIERELTHDEFDPIGTAVLITLYFLILVGMWLFTYFVEFLGNGPTVVGVIG</sequence>
<organism evidence="2 3">
    <name type="scientific">Halovivax ruber (strain DSM 18193 / JCM 13892 / XH-70)</name>
    <dbReference type="NCBI Taxonomy" id="797302"/>
    <lineage>
        <taxon>Archaea</taxon>
        <taxon>Methanobacteriati</taxon>
        <taxon>Methanobacteriota</taxon>
        <taxon>Stenosarchaea group</taxon>
        <taxon>Halobacteria</taxon>
        <taxon>Halobacteriales</taxon>
        <taxon>Natrialbaceae</taxon>
        <taxon>Halovivax</taxon>
    </lineage>
</organism>
<keyword evidence="3" id="KW-1185">Reference proteome</keyword>
<proteinExistence type="predicted"/>
<dbReference type="HOGENOM" id="CLU_199470_0_0_2"/>
<dbReference type="GeneID" id="14378072"/>
<accession>L0IHV0</accession>
<gene>
    <name evidence="2" type="ordered locus">Halru_3000</name>
</gene>
<dbReference type="AlphaFoldDB" id="L0IHV0"/>
<keyword evidence="1" id="KW-0472">Membrane</keyword>
<feature type="transmembrane region" description="Helical" evidence="1">
    <location>
        <begin position="28"/>
        <end position="51"/>
    </location>
</feature>
<reference evidence="2" key="1">
    <citation type="submission" date="2011-09" db="EMBL/GenBank/DDBJ databases">
        <title>Complete sequence of Halovivax ruber XH-70.</title>
        <authorList>
            <consortium name="US DOE Joint Genome Institute"/>
            <person name="Lucas S."/>
            <person name="Han J."/>
            <person name="Lapidus A."/>
            <person name="Cheng J.-F."/>
            <person name="Goodwin L."/>
            <person name="Pitluck S."/>
            <person name="Peters L."/>
            <person name="Mikhailova N."/>
            <person name="Davenport K."/>
            <person name="Detter J.C."/>
            <person name="Han C."/>
            <person name="Tapia R."/>
            <person name="Land M."/>
            <person name="Hauser L."/>
            <person name="Kyrpides N."/>
            <person name="Ivanova N."/>
            <person name="Pagani I."/>
            <person name="Sproer C."/>
            <person name="Anderson I."/>
            <person name="Woyke T."/>
        </authorList>
    </citation>
    <scope>NUCLEOTIDE SEQUENCE</scope>
    <source>
        <strain evidence="2">XH-70</strain>
    </source>
</reference>
<name>L0IHV0_HALRX</name>
<dbReference type="Proteomes" id="UP000010846">
    <property type="component" value="Chromosome"/>
</dbReference>
<dbReference type="KEGG" id="hru:Halru_3000"/>
<dbReference type="eggNOG" id="arCOG08132">
    <property type="taxonomic scope" value="Archaea"/>
</dbReference>
<dbReference type="STRING" id="797302.Halru_3000"/>
<protein>
    <recommendedName>
        <fullName evidence="4">Ba3-type terminal oxidase subunit CbaD</fullName>
    </recommendedName>
</protein>
<dbReference type="OrthoDB" id="194564at2157"/>
<keyword evidence="1" id="KW-1133">Transmembrane helix</keyword>
<evidence type="ECO:0000313" key="2">
    <source>
        <dbReference type="EMBL" id="AGB17567.1"/>
    </source>
</evidence>
<evidence type="ECO:0000256" key="1">
    <source>
        <dbReference type="SAM" id="Phobius"/>
    </source>
</evidence>
<evidence type="ECO:0008006" key="4">
    <source>
        <dbReference type="Google" id="ProtNLM"/>
    </source>
</evidence>
<dbReference type="RefSeq" id="WP_015302153.1">
    <property type="nucleotide sequence ID" value="NC_019964.1"/>
</dbReference>
<evidence type="ECO:0000313" key="3">
    <source>
        <dbReference type="Proteomes" id="UP000010846"/>
    </source>
</evidence>
<dbReference type="EMBL" id="CP003050">
    <property type="protein sequence ID" value="AGB17567.1"/>
    <property type="molecule type" value="Genomic_DNA"/>
</dbReference>
<keyword evidence="1" id="KW-0812">Transmembrane</keyword>